<dbReference type="Proteomes" id="UP000256429">
    <property type="component" value="Unassembled WGS sequence"/>
</dbReference>
<gene>
    <name evidence="1" type="ORF">BX611_1208</name>
</gene>
<dbReference type="GO" id="GO:0016740">
    <property type="term" value="F:transferase activity"/>
    <property type="evidence" value="ECO:0007669"/>
    <property type="project" value="UniProtKB-KW"/>
</dbReference>
<proteinExistence type="predicted"/>
<dbReference type="Gene3D" id="3.40.50.2000">
    <property type="entry name" value="Glycogen Phosphorylase B"/>
    <property type="match status" value="1"/>
</dbReference>
<evidence type="ECO:0000313" key="1">
    <source>
        <dbReference type="EMBL" id="REE81673.1"/>
    </source>
</evidence>
<accession>A0A3D9RP18</accession>
<dbReference type="Pfam" id="PF13692">
    <property type="entry name" value="Glyco_trans_1_4"/>
    <property type="match status" value="1"/>
</dbReference>
<protein>
    <submittedName>
        <fullName evidence="1">Glycosyltransferase involved in cell wall biosynthesis</fullName>
    </submittedName>
</protein>
<keyword evidence="1" id="KW-0808">Transferase</keyword>
<dbReference type="OrthoDB" id="9807209at2"/>
<reference evidence="1 2" key="1">
    <citation type="submission" date="2018-08" db="EMBL/GenBank/DDBJ databases">
        <title>Genomic Encyclopedia of Type Strains, Phase III (KMG-III): the genomes of soil and plant-associated and newly described type strains.</title>
        <authorList>
            <person name="Whitman W."/>
        </authorList>
    </citation>
    <scope>NUCLEOTIDE SEQUENCE [LARGE SCALE GENOMIC DNA]</scope>
    <source>
        <strain evidence="1 2">325-5</strain>
    </source>
</reference>
<comment type="caution">
    <text evidence="1">The sequence shown here is derived from an EMBL/GenBank/DDBJ whole genome shotgun (WGS) entry which is preliminary data.</text>
</comment>
<keyword evidence="2" id="KW-1185">Reference proteome</keyword>
<name>A0A3D9RP18_9FLAO</name>
<sequence length="410" mass="47664">MKNLLIIGFIFPEPNATAAGTRMMQLIDLFQKNNYTITFISSASKTEKSIDLKEYNIETKEIKLNDASFDELLKIMNPSIVLFDRFITEEQFGWRVSEICPKAIRILDTEDLHFLRNARQTAIKNNEKLTENLLFNEIAKREIASIYRCDLSLIISKYEFELLRNTFKIDKSLLFYIPFLLDKSNFNTINAFPTFEERSNFISVGNFKHEPNWNAVVYLKKEIWPKIREKLPNSELHIYGAYCTEKVFQLNNIKEGFIVKGWVENIEDVFKNAKICLAPIQFGAGLKGKLINAMEFGTPSVTTTIGAEAMHDKLPWNGFICDNPKAFSLKSVELYLNKGIWEEFQTNGFKIIDEIYSKTKFYCTLIGEIEKIQATLELHRKQNFIGSMLLHHTLKSTKYMSKWIEEKNKN</sequence>
<dbReference type="CDD" id="cd03801">
    <property type="entry name" value="GT4_PimA-like"/>
    <property type="match status" value="1"/>
</dbReference>
<dbReference type="EMBL" id="QTTQ01000010">
    <property type="protein sequence ID" value="REE81673.1"/>
    <property type="molecule type" value="Genomic_DNA"/>
</dbReference>
<dbReference type="AlphaFoldDB" id="A0A3D9RP18"/>
<evidence type="ECO:0000313" key="2">
    <source>
        <dbReference type="Proteomes" id="UP000256429"/>
    </source>
</evidence>
<organism evidence="1 2">
    <name type="scientific">Lutibacter oceani</name>
    <dbReference type="NCBI Taxonomy" id="1853311"/>
    <lineage>
        <taxon>Bacteria</taxon>
        <taxon>Pseudomonadati</taxon>
        <taxon>Bacteroidota</taxon>
        <taxon>Flavobacteriia</taxon>
        <taxon>Flavobacteriales</taxon>
        <taxon>Flavobacteriaceae</taxon>
        <taxon>Lutibacter</taxon>
    </lineage>
</organism>
<dbReference type="RefSeq" id="WP_115879163.1">
    <property type="nucleotide sequence ID" value="NZ_QTTQ01000010.1"/>
</dbReference>
<dbReference type="SUPFAM" id="SSF53756">
    <property type="entry name" value="UDP-Glycosyltransferase/glycogen phosphorylase"/>
    <property type="match status" value="1"/>
</dbReference>